<name>A0A8S5N133_9CAUD</name>
<accession>A0A8S5N133</accession>
<reference evidence="1" key="1">
    <citation type="journal article" date="2021" name="Proc. Natl. Acad. Sci. U.S.A.">
        <title>A Catalog of Tens of Thousands of Viruses from Human Metagenomes Reveals Hidden Associations with Chronic Diseases.</title>
        <authorList>
            <person name="Tisza M.J."/>
            <person name="Buck C.B."/>
        </authorList>
    </citation>
    <scope>NUCLEOTIDE SEQUENCE</scope>
    <source>
        <strain evidence="1">CtdYc1</strain>
    </source>
</reference>
<protein>
    <submittedName>
        <fullName evidence="1">Uncharacterized protein</fullName>
    </submittedName>
</protein>
<evidence type="ECO:0000313" key="1">
    <source>
        <dbReference type="EMBL" id="DAD88063.1"/>
    </source>
</evidence>
<proteinExistence type="predicted"/>
<sequence>MSITIKQGLSGRYLSRNIPDLEVGCTGDRLGVKIAVDATEVFSETLFPVDGLVELADLGDLLTPYARKSLVASVEVTLTEGDASASLTTQKQTFEVVYCEADVPTGCEDFTKNHFLSLLLGVKVTGMGRLEYLHYAGTEEASVTARYDDGTEKTFELDPVGGNGRYTTIEVSPAHFAKEGAELMEYTVKAGGRSQEYEVDSRRTDCAPVLLFVNSFGVDELIYCTGTATKAPSFKRESAYIRGINRNYAITETRTFKADTGILTEDMADWFGEVLRSGCVRIVTFSNGKPNVGKEVVITESKSEQSNDPDELIRFTFSYQYAQRNHNVVEMEREGRVFDNTFDNTFN</sequence>
<organism evidence="1">
    <name type="scientific">Siphoviridae sp. ctdYc1</name>
    <dbReference type="NCBI Taxonomy" id="2826399"/>
    <lineage>
        <taxon>Viruses</taxon>
        <taxon>Duplodnaviria</taxon>
        <taxon>Heunggongvirae</taxon>
        <taxon>Uroviricota</taxon>
        <taxon>Caudoviricetes</taxon>
    </lineage>
</organism>
<dbReference type="EMBL" id="BK015034">
    <property type="protein sequence ID" value="DAD88063.1"/>
    <property type="molecule type" value="Genomic_DNA"/>
</dbReference>